<gene>
    <name evidence="1" type="ORF">DAPPUDRAFT_328437</name>
</gene>
<protein>
    <submittedName>
        <fullName evidence="1">Uncharacterized protein</fullName>
    </submittedName>
</protein>
<dbReference type="HOGENOM" id="CLU_1497712_0_0_1"/>
<dbReference type="AlphaFoldDB" id="E9HDP4"/>
<dbReference type="InParanoid" id="E9HDP4"/>
<reference evidence="1 2" key="1">
    <citation type="journal article" date="2011" name="Science">
        <title>The ecoresponsive genome of Daphnia pulex.</title>
        <authorList>
            <person name="Colbourne J.K."/>
            <person name="Pfrender M.E."/>
            <person name="Gilbert D."/>
            <person name="Thomas W.K."/>
            <person name="Tucker A."/>
            <person name="Oakley T.H."/>
            <person name="Tokishita S."/>
            <person name="Aerts A."/>
            <person name="Arnold G.J."/>
            <person name="Basu M.K."/>
            <person name="Bauer D.J."/>
            <person name="Caceres C.E."/>
            <person name="Carmel L."/>
            <person name="Casola C."/>
            <person name="Choi J.H."/>
            <person name="Detter J.C."/>
            <person name="Dong Q."/>
            <person name="Dusheyko S."/>
            <person name="Eads B.D."/>
            <person name="Frohlich T."/>
            <person name="Geiler-Samerotte K.A."/>
            <person name="Gerlach D."/>
            <person name="Hatcher P."/>
            <person name="Jogdeo S."/>
            <person name="Krijgsveld J."/>
            <person name="Kriventseva E.V."/>
            <person name="Kultz D."/>
            <person name="Laforsch C."/>
            <person name="Lindquist E."/>
            <person name="Lopez J."/>
            <person name="Manak J.R."/>
            <person name="Muller J."/>
            <person name="Pangilinan J."/>
            <person name="Patwardhan R.P."/>
            <person name="Pitluck S."/>
            <person name="Pritham E.J."/>
            <person name="Rechtsteiner A."/>
            <person name="Rho M."/>
            <person name="Rogozin I.B."/>
            <person name="Sakarya O."/>
            <person name="Salamov A."/>
            <person name="Schaack S."/>
            <person name="Shapiro H."/>
            <person name="Shiga Y."/>
            <person name="Skalitzky C."/>
            <person name="Smith Z."/>
            <person name="Souvorov A."/>
            <person name="Sung W."/>
            <person name="Tang Z."/>
            <person name="Tsuchiya D."/>
            <person name="Tu H."/>
            <person name="Vos H."/>
            <person name="Wang M."/>
            <person name="Wolf Y.I."/>
            <person name="Yamagata H."/>
            <person name="Yamada T."/>
            <person name="Ye Y."/>
            <person name="Shaw J.R."/>
            <person name="Andrews J."/>
            <person name="Crease T.J."/>
            <person name="Tang H."/>
            <person name="Lucas S.M."/>
            <person name="Robertson H.M."/>
            <person name="Bork P."/>
            <person name="Koonin E.V."/>
            <person name="Zdobnov E.M."/>
            <person name="Grigoriev I.V."/>
            <person name="Lynch M."/>
            <person name="Boore J.L."/>
        </authorList>
    </citation>
    <scope>NUCLEOTIDE SEQUENCE [LARGE SCALE GENOMIC DNA]</scope>
</reference>
<dbReference type="Proteomes" id="UP000000305">
    <property type="component" value="Unassembled WGS sequence"/>
</dbReference>
<accession>E9HDP4</accession>
<keyword evidence="2" id="KW-1185">Reference proteome</keyword>
<evidence type="ECO:0000313" key="2">
    <source>
        <dbReference type="Proteomes" id="UP000000305"/>
    </source>
</evidence>
<proteinExistence type="predicted"/>
<dbReference type="KEGG" id="dpx:DAPPUDRAFT_328437"/>
<sequence>MIEFETTGIEDGVPGIGVLCVYERLAYFTGDNLTINQMFGFVEGFSGDYFCAICYATRNDIQILTRERYLNLRNRQDYTKYLEKLEFSGALHGYFNDVSTLLSKDSEGIEISEKLSYNSTDYKKKLIQNDIEDQGPNLVTVEEPLTSPVPLAVKHVVDEEDPLQQEVEITEIFSSVLEII</sequence>
<organism evidence="1 2">
    <name type="scientific">Daphnia pulex</name>
    <name type="common">Water flea</name>
    <dbReference type="NCBI Taxonomy" id="6669"/>
    <lineage>
        <taxon>Eukaryota</taxon>
        <taxon>Metazoa</taxon>
        <taxon>Ecdysozoa</taxon>
        <taxon>Arthropoda</taxon>
        <taxon>Crustacea</taxon>
        <taxon>Branchiopoda</taxon>
        <taxon>Diplostraca</taxon>
        <taxon>Cladocera</taxon>
        <taxon>Anomopoda</taxon>
        <taxon>Daphniidae</taxon>
        <taxon>Daphnia</taxon>
    </lineage>
</organism>
<dbReference type="EMBL" id="GL732625">
    <property type="protein sequence ID" value="EFX70136.1"/>
    <property type="molecule type" value="Genomic_DNA"/>
</dbReference>
<dbReference type="OrthoDB" id="7961282at2759"/>
<name>E9HDP4_DAPPU</name>
<evidence type="ECO:0000313" key="1">
    <source>
        <dbReference type="EMBL" id="EFX70136.1"/>
    </source>
</evidence>